<keyword evidence="2" id="KW-1185">Reference proteome</keyword>
<comment type="caution">
    <text evidence="1">The sequence shown here is derived from an EMBL/GenBank/DDBJ whole genome shotgun (WGS) entry which is preliminary data.</text>
</comment>
<name>A0A8X6NXS6_NEPPI</name>
<accession>A0A8X6NXS6</accession>
<sequence length="107" mass="12316">MPQSTLKIYQHMLEDWTECSYNINVDVRESGRWKKVVTYCRISMALNLRPLTCYTIFAPKVPVEKSQNSGLSDDAKCMGLRSEPVPKSIKDRISLSECWSLVKQCKL</sequence>
<evidence type="ECO:0000313" key="2">
    <source>
        <dbReference type="Proteomes" id="UP000887013"/>
    </source>
</evidence>
<organism evidence="1 2">
    <name type="scientific">Nephila pilipes</name>
    <name type="common">Giant wood spider</name>
    <name type="synonym">Nephila maculata</name>
    <dbReference type="NCBI Taxonomy" id="299642"/>
    <lineage>
        <taxon>Eukaryota</taxon>
        <taxon>Metazoa</taxon>
        <taxon>Ecdysozoa</taxon>
        <taxon>Arthropoda</taxon>
        <taxon>Chelicerata</taxon>
        <taxon>Arachnida</taxon>
        <taxon>Araneae</taxon>
        <taxon>Araneomorphae</taxon>
        <taxon>Entelegynae</taxon>
        <taxon>Araneoidea</taxon>
        <taxon>Nephilidae</taxon>
        <taxon>Nephila</taxon>
    </lineage>
</organism>
<gene>
    <name evidence="1" type="ORF">NPIL_17851</name>
</gene>
<reference evidence="1" key="1">
    <citation type="submission" date="2020-08" db="EMBL/GenBank/DDBJ databases">
        <title>Multicomponent nature underlies the extraordinary mechanical properties of spider dragline silk.</title>
        <authorList>
            <person name="Kono N."/>
            <person name="Nakamura H."/>
            <person name="Mori M."/>
            <person name="Yoshida Y."/>
            <person name="Ohtoshi R."/>
            <person name="Malay A.D."/>
            <person name="Moran D.A.P."/>
            <person name="Tomita M."/>
            <person name="Numata K."/>
            <person name="Arakawa K."/>
        </authorList>
    </citation>
    <scope>NUCLEOTIDE SEQUENCE</scope>
</reference>
<dbReference type="AlphaFoldDB" id="A0A8X6NXS6"/>
<dbReference type="EMBL" id="BMAW01109023">
    <property type="protein sequence ID" value="GFT36579.1"/>
    <property type="molecule type" value="Genomic_DNA"/>
</dbReference>
<proteinExistence type="predicted"/>
<evidence type="ECO:0000313" key="1">
    <source>
        <dbReference type="EMBL" id="GFT36579.1"/>
    </source>
</evidence>
<dbReference type="Proteomes" id="UP000887013">
    <property type="component" value="Unassembled WGS sequence"/>
</dbReference>
<protein>
    <submittedName>
        <fullName evidence="1">Uncharacterized protein</fullName>
    </submittedName>
</protein>